<dbReference type="InterPro" id="IPR054297">
    <property type="entry name" value="DUF7033"/>
</dbReference>
<organism evidence="2 3">
    <name type="scientific">Butyricimonas virosa</name>
    <dbReference type="NCBI Taxonomy" id="544645"/>
    <lineage>
        <taxon>Bacteria</taxon>
        <taxon>Pseudomonadati</taxon>
        <taxon>Bacteroidota</taxon>
        <taxon>Bacteroidia</taxon>
        <taxon>Bacteroidales</taxon>
        <taxon>Odoribacteraceae</taxon>
        <taxon>Butyricimonas</taxon>
    </lineage>
</organism>
<gene>
    <name evidence="2" type="ORF">DWZ68_01385</name>
</gene>
<evidence type="ECO:0000313" key="3">
    <source>
        <dbReference type="Proteomes" id="UP000286038"/>
    </source>
</evidence>
<proteinExistence type="predicted"/>
<sequence>MNLLPEQEYIINYLMKGILNIDVEMSTICLNDRYQFCFGTKILEINNAFFSKWNDEPLDYLHVNNIPKHCFYIVDPFHSQQSLPVLYGDQRMIIEEDYIYCGADIFASSFFMLTRWEELVIDKKDQYGRCDESEMLVVREGIWERPIVNEYIRLLYDFLLHLGVQVSPCSHIFTPYLTHDIDDLFRYASITNLVKNIAGDILHRKSLICLGTTLKSYLLYRCGKIKDPFDTFDWLMDLSDQHGFKNAFYFKAAFKKEYDATYDIRDKKVIDIINNILRRNHEVGFHPSKNTFHNSKQYKEEVKRLKDVFPLIRGGRQHFLLYDIPCTMREWDNNGFEYDAGLGFAFRAGFRCGICYEYPFFDVCKREKLNLKIRPLIVMEAALIRRVSPVDMEECMKRLAEIVHYYNGDYVFLWHNDNFFRPEVRPYSFVYENIVEYLRILVNK</sequence>
<accession>A0A415QS26</accession>
<dbReference type="Gene3D" id="3.20.20.370">
    <property type="entry name" value="Glycoside hydrolase/deacetylase"/>
    <property type="match status" value="1"/>
</dbReference>
<protein>
    <recommendedName>
        <fullName evidence="1">DUF7033 domain-containing protein</fullName>
    </recommendedName>
</protein>
<name>A0A415QS26_9BACT</name>
<dbReference type="EMBL" id="QRPV01000001">
    <property type="protein sequence ID" value="RHM47648.1"/>
    <property type="molecule type" value="Genomic_DNA"/>
</dbReference>
<evidence type="ECO:0000259" key="1">
    <source>
        <dbReference type="Pfam" id="PF23019"/>
    </source>
</evidence>
<dbReference type="RefSeq" id="WP_118448278.1">
    <property type="nucleotide sequence ID" value="NZ_CABJDM010000001.1"/>
</dbReference>
<reference evidence="2 3" key="1">
    <citation type="submission" date="2018-08" db="EMBL/GenBank/DDBJ databases">
        <title>A genome reference for cultivated species of the human gut microbiota.</title>
        <authorList>
            <person name="Zou Y."/>
            <person name="Xue W."/>
            <person name="Luo G."/>
        </authorList>
    </citation>
    <scope>NUCLEOTIDE SEQUENCE [LARGE SCALE GENOMIC DNA]</scope>
    <source>
        <strain evidence="2 3">AF34-33</strain>
    </source>
</reference>
<dbReference type="Pfam" id="PF23019">
    <property type="entry name" value="DUF7033"/>
    <property type="match status" value="1"/>
</dbReference>
<dbReference type="AlphaFoldDB" id="A0A415QS26"/>
<dbReference type="Proteomes" id="UP000286038">
    <property type="component" value="Unassembled WGS sequence"/>
</dbReference>
<comment type="caution">
    <text evidence="2">The sequence shown here is derived from an EMBL/GenBank/DDBJ whole genome shotgun (WGS) entry which is preliminary data.</text>
</comment>
<feature type="domain" description="DUF7033" evidence="1">
    <location>
        <begin position="102"/>
        <end position="188"/>
    </location>
</feature>
<dbReference type="CDD" id="cd10931">
    <property type="entry name" value="CE4_u7"/>
    <property type="match status" value="1"/>
</dbReference>
<evidence type="ECO:0000313" key="2">
    <source>
        <dbReference type="EMBL" id="RHM47648.1"/>
    </source>
</evidence>